<evidence type="ECO:0000313" key="8">
    <source>
        <dbReference type="Proteomes" id="UP000093000"/>
    </source>
</evidence>
<dbReference type="OrthoDB" id="288203at2759"/>
<dbReference type="NCBIfam" id="TIGR00815">
    <property type="entry name" value="sulP"/>
    <property type="match status" value="1"/>
</dbReference>
<dbReference type="AlphaFoldDB" id="A0A1C7N5M1"/>
<feature type="transmembrane region" description="Helical" evidence="5">
    <location>
        <begin position="217"/>
        <end position="235"/>
    </location>
</feature>
<dbReference type="InterPro" id="IPR002645">
    <property type="entry name" value="STAS_dom"/>
</dbReference>
<reference evidence="7 8" key="1">
    <citation type="submission" date="2016-03" db="EMBL/GenBank/DDBJ databases">
        <title>Choanephora cucurbitarum.</title>
        <authorList>
            <person name="Min B."/>
            <person name="Park H."/>
            <person name="Park J.-H."/>
            <person name="Shin H.-D."/>
            <person name="Choi I.-G."/>
        </authorList>
    </citation>
    <scope>NUCLEOTIDE SEQUENCE [LARGE SCALE GENOMIC DNA]</scope>
    <source>
        <strain evidence="7 8">KUS-F28377</strain>
    </source>
</reference>
<dbReference type="InParanoid" id="A0A1C7N5M1"/>
<feature type="transmembrane region" description="Helical" evidence="5">
    <location>
        <begin position="57"/>
        <end position="77"/>
    </location>
</feature>
<feature type="transmembrane region" description="Helical" evidence="5">
    <location>
        <begin position="84"/>
        <end position="101"/>
    </location>
</feature>
<proteinExistence type="predicted"/>
<keyword evidence="2 5" id="KW-0812">Transmembrane</keyword>
<dbReference type="InterPro" id="IPR001902">
    <property type="entry name" value="SLC26A/SulP_fam"/>
</dbReference>
<dbReference type="GO" id="GO:0016020">
    <property type="term" value="C:membrane"/>
    <property type="evidence" value="ECO:0007669"/>
    <property type="project" value="UniProtKB-SubCell"/>
</dbReference>
<dbReference type="InterPro" id="IPR036513">
    <property type="entry name" value="STAS_dom_sf"/>
</dbReference>
<evidence type="ECO:0000256" key="3">
    <source>
        <dbReference type="ARBA" id="ARBA00022989"/>
    </source>
</evidence>
<keyword evidence="3 5" id="KW-1133">Transmembrane helix</keyword>
<dbReference type="PROSITE" id="PS50801">
    <property type="entry name" value="STAS"/>
    <property type="match status" value="1"/>
</dbReference>
<comment type="subcellular location">
    <subcellularLocation>
        <location evidence="1">Membrane</location>
        <topology evidence="1">Multi-pass membrane protein</topology>
    </subcellularLocation>
</comment>
<accession>A0A1C7N5M1</accession>
<feature type="transmembrane region" description="Helical" evidence="5">
    <location>
        <begin position="377"/>
        <end position="395"/>
    </location>
</feature>
<dbReference type="InterPro" id="IPR011547">
    <property type="entry name" value="SLC26A/SulP_dom"/>
</dbReference>
<feature type="transmembrane region" description="Helical" evidence="5">
    <location>
        <begin position="342"/>
        <end position="365"/>
    </location>
</feature>
<feature type="transmembrane region" description="Helical" evidence="5">
    <location>
        <begin position="137"/>
        <end position="158"/>
    </location>
</feature>
<dbReference type="EMBL" id="LUGH01000580">
    <property type="protein sequence ID" value="OBZ83939.1"/>
    <property type="molecule type" value="Genomic_DNA"/>
</dbReference>
<gene>
    <name evidence="7" type="ORF">A0J61_08010</name>
</gene>
<name>A0A1C7N5M1_9FUNG</name>
<dbReference type="STRING" id="101091.A0A1C7N5M1"/>
<feature type="domain" description="STAS" evidence="6">
    <location>
        <begin position="516"/>
        <end position="658"/>
    </location>
</feature>
<protein>
    <submittedName>
        <fullName evidence="7">Putative sulfate permease C3H7.02</fullName>
    </submittedName>
</protein>
<dbReference type="FunCoup" id="A0A1C7N5M1">
    <property type="interactions" value="38"/>
</dbReference>
<keyword evidence="8" id="KW-1185">Reference proteome</keyword>
<organism evidence="7 8">
    <name type="scientific">Choanephora cucurbitarum</name>
    <dbReference type="NCBI Taxonomy" id="101091"/>
    <lineage>
        <taxon>Eukaryota</taxon>
        <taxon>Fungi</taxon>
        <taxon>Fungi incertae sedis</taxon>
        <taxon>Mucoromycota</taxon>
        <taxon>Mucoromycotina</taxon>
        <taxon>Mucoromycetes</taxon>
        <taxon>Mucorales</taxon>
        <taxon>Mucorineae</taxon>
        <taxon>Choanephoraceae</taxon>
        <taxon>Choanephoroideae</taxon>
        <taxon>Choanephora</taxon>
    </lineage>
</organism>
<dbReference type="CDD" id="cd07042">
    <property type="entry name" value="STAS_SulP_like_sulfate_transporter"/>
    <property type="match status" value="1"/>
</dbReference>
<dbReference type="Pfam" id="PF00916">
    <property type="entry name" value="Sulfate_transp"/>
    <property type="match status" value="1"/>
</dbReference>
<feature type="transmembrane region" description="Helical" evidence="5">
    <location>
        <begin position="247"/>
        <end position="271"/>
    </location>
</feature>
<keyword evidence="4 5" id="KW-0472">Membrane</keyword>
<evidence type="ECO:0000256" key="4">
    <source>
        <dbReference type="ARBA" id="ARBA00023136"/>
    </source>
</evidence>
<feature type="transmembrane region" description="Helical" evidence="5">
    <location>
        <begin position="432"/>
        <end position="449"/>
    </location>
</feature>
<dbReference type="GO" id="GO:0055085">
    <property type="term" value="P:transmembrane transport"/>
    <property type="evidence" value="ECO:0007669"/>
    <property type="project" value="InterPro"/>
</dbReference>
<dbReference type="SUPFAM" id="SSF52091">
    <property type="entry name" value="SpoIIaa-like"/>
    <property type="match status" value="1"/>
</dbReference>
<evidence type="ECO:0000259" key="6">
    <source>
        <dbReference type="PROSITE" id="PS50801"/>
    </source>
</evidence>
<dbReference type="PANTHER" id="PTHR11814">
    <property type="entry name" value="SULFATE TRANSPORTER"/>
    <property type="match status" value="1"/>
</dbReference>
<evidence type="ECO:0000256" key="1">
    <source>
        <dbReference type="ARBA" id="ARBA00004141"/>
    </source>
</evidence>
<evidence type="ECO:0000256" key="5">
    <source>
        <dbReference type="SAM" id="Phobius"/>
    </source>
</evidence>
<dbReference type="Gene3D" id="3.30.750.24">
    <property type="entry name" value="STAS domain"/>
    <property type="match status" value="1"/>
</dbReference>
<feature type="transmembrane region" description="Helical" evidence="5">
    <location>
        <begin position="107"/>
        <end position="125"/>
    </location>
</feature>
<evidence type="ECO:0000313" key="7">
    <source>
        <dbReference type="EMBL" id="OBZ83939.1"/>
    </source>
</evidence>
<dbReference type="Proteomes" id="UP000093000">
    <property type="component" value="Unassembled WGS sequence"/>
</dbReference>
<dbReference type="Pfam" id="PF01740">
    <property type="entry name" value="STAS"/>
    <property type="match status" value="1"/>
</dbReference>
<comment type="caution">
    <text evidence="7">The sequence shown here is derived from an EMBL/GenBank/DDBJ whole genome shotgun (WGS) entry which is preliminary data.</text>
</comment>
<sequence length="743" mass="81952">MERETAIVVDYPSRPSKYRQRQFYKRLPTLVANYIINIFPIFQWIHKYNTTWLVQDMIAGITVGIVIVPQSMAYAKVANLDPQYGLYSSFVGVTLYCLFGTSKDISVGPISTVSLLISSVVSSLVKSNPNITPSEVAANLGLFAGIISIVISFLRLGILVDFMPEPAIAGYMTGSAITIVLSQWPKLFGIHDLSTHDPPYKVFVHFFQKISHTQIDSAFGLSSLVILYLIRYICSKIKPQSAACQKFVFLFGIMRNGLVVIVATLISFFIWRDKQTKSPYSIIESVPAGFDAMGIPHIRWKVLAQTGNVLPSVVLILILEHISVAKSFGRMSGYQIDPNQEILAIGLVNIVAPFFGGFASTGAFSRTAIMARSGSRTPLAGVFSSIVILLALYVLTPAFYYMPDAVLAAVVIHAVSDLVSRLTYLRELWSSSPIELLVWIGAVVVTLFVDVQTGIYAAVGLSFGVLLYKLARPSVKVMGRVSLKRHPKDILSEAQFLYVDENDINFQGVLTHLPKGLLVFQLSESIVYPNAEYVTDKIVHFVKQKTRCGNPNEINQSESQRHWNQTAPSSQALQISMQLPVLQAVVFDFSAISRLDSSAIQALHIMQDTIDKYAGHPVEWHFAALQNSNVRQSLLHAGFGSLRDQPVQISIPTSSEKISVSSLASLASNNANERKAVPSESLVSSHVVPLDVEKANPDASLLDLSRASNIPRDKYPCFHWDVGLAVQSVSYRLDEQTKRNTSS</sequence>
<evidence type="ECO:0000256" key="2">
    <source>
        <dbReference type="ARBA" id="ARBA00022692"/>
    </source>
</evidence>
<feature type="transmembrane region" description="Helical" evidence="5">
    <location>
        <begin position="27"/>
        <end position="45"/>
    </location>
</feature>